<evidence type="ECO:0000313" key="5">
    <source>
        <dbReference type="EMBL" id="EGG28674.1"/>
    </source>
</evidence>
<evidence type="ECO:0000256" key="4">
    <source>
        <dbReference type="SAM" id="MobiDB-lite"/>
    </source>
</evidence>
<organism evidence="5 6">
    <name type="scientific">Aequoribacter fuscus</name>
    <dbReference type="NCBI Taxonomy" id="2518989"/>
    <lineage>
        <taxon>Bacteria</taxon>
        <taxon>Pseudomonadati</taxon>
        <taxon>Pseudomonadota</taxon>
        <taxon>Gammaproteobacteria</taxon>
        <taxon>Cellvibrionales</taxon>
        <taxon>Halieaceae</taxon>
        <taxon>Aequoribacter</taxon>
    </lineage>
</organism>
<dbReference type="OrthoDB" id="7054914at2"/>
<keyword evidence="1 2" id="KW-0131">Cell cycle</keyword>
<feature type="region of interest" description="Disordered" evidence="4">
    <location>
        <begin position="100"/>
        <end position="155"/>
    </location>
</feature>
<dbReference type="AlphaFoldDB" id="F3L4U0"/>
<keyword evidence="1" id="KW-1133">Transmembrane helix</keyword>
<accession>F3L4U0</accession>
<dbReference type="GO" id="GO:0032153">
    <property type="term" value="C:cell division site"/>
    <property type="evidence" value="ECO:0007669"/>
    <property type="project" value="UniProtKB-UniRule"/>
</dbReference>
<evidence type="ECO:0000256" key="1">
    <source>
        <dbReference type="HAMAP-Rule" id="MF_00509"/>
    </source>
</evidence>
<keyword evidence="1 3" id="KW-0812">Transmembrane</keyword>
<comment type="subcellular location">
    <subcellularLocation>
        <location evidence="1">Cell inner membrane</location>
        <topology evidence="1">Single-pass type I membrane protein</topology>
    </subcellularLocation>
    <text evidence="1">Localizes to the Z ring in an FtsZ-dependent manner.</text>
</comment>
<dbReference type="PANTHER" id="PTHR38685">
    <property type="entry name" value="CELL DIVISION PROTEIN ZIPA"/>
    <property type="match status" value="1"/>
</dbReference>
<feature type="compositionally biased region" description="Low complexity" evidence="4">
    <location>
        <begin position="134"/>
        <end position="155"/>
    </location>
</feature>
<dbReference type="EMBL" id="AEIG01000087">
    <property type="protein sequence ID" value="EGG28674.1"/>
    <property type="molecule type" value="Genomic_DNA"/>
</dbReference>
<dbReference type="InterPro" id="IPR011919">
    <property type="entry name" value="Cell_div_ZipA"/>
</dbReference>
<dbReference type="GO" id="GO:0043093">
    <property type="term" value="P:FtsZ-dependent cytokinesis"/>
    <property type="evidence" value="ECO:0007669"/>
    <property type="project" value="UniProtKB-UniRule"/>
</dbReference>
<evidence type="ECO:0000256" key="2">
    <source>
        <dbReference type="RuleBase" id="RU003612"/>
    </source>
</evidence>
<comment type="caution">
    <text evidence="5">The sequence shown here is derived from an EMBL/GenBank/DDBJ whole genome shotgun (WGS) entry which is preliminary data.</text>
</comment>
<dbReference type="RefSeq" id="WP_009576855.1">
    <property type="nucleotide sequence ID" value="NZ_AEIG01000087.1"/>
</dbReference>
<keyword evidence="1 2" id="KW-0132">Cell division</keyword>
<comment type="subunit">
    <text evidence="1">Interacts with FtsZ via their C-terminal domains.</text>
</comment>
<gene>
    <name evidence="1" type="primary">zipA</name>
    <name evidence="5" type="ORF">IMCC3088_2691</name>
</gene>
<sequence length="329" mass="36353">MGLELGMREWMLLAGIALVVVILLDAIRRALKQRAENERLMRAKKTDRQEPHADFDWLKELPNGGARVVYRADDTDDSTTQGKALDSDELVPDAAHNELAEAKEDPSQTVEHRESLSAAVEDRSERALDPVTDAAAESSSTASEATIAATRTTSTSAGQTVDWLETLDTEEEPAEEAPTLIEDTPPEHVLLIHLKADEQKPYQGDTLLQLLLACDLRFGDLGFFHRHEQSGGRGPIQFSVANLLKPGVFDIDSMSTLQTAGVVFFMRVPGPKDLLTSYEAMLETARAVVQHLGGTLLDHSHSVLTKQAIEHDKTLLREYARKQLLQKRS</sequence>
<dbReference type="PANTHER" id="PTHR38685:SF1">
    <property type="entry name" value="CELL DIVISION PROTEIN ZIPA"/>
    <property type="match status" value="1"/>
</dbReference>
<evidence type="ECO:0000313" key="6">
    <source>
        <dbReference type="Proteomes" id="UP000005615"/>
    </source>
</evidence>
<dbReference type="NCBIfam" id="TIGR02205">
    <property type="entry name" value="septum_zipA"/>
    <property type="match status" value="1"/>
</dbReference>
<dbReference type="GO" id="GO:0005886">
    <property type="term" value="C:plasma membrane"/>
    <property type="evidence" value="ECO:0007669"/>
    <property type="project" value="UniProtKB-SubCell"/>
</dbReference>
<dbReference type="SUPFAM" id="SSF64383">
    <property type="entry name" value="Cell-division protein ZipA, C-terminal domain"/>
    <property type="match status" value="1"/>
</dbReference>
<dbReference type="InterPro" id="IPR036765">
    <property type="entry name" value="ZipA_FtsZ-bd_C_sf"/>
</dbReference>
<comment type="function">
    <text evidence="1 2">Essential cell division protein that stabilizes the FtsZ protofilaments by cross-linking them and that serves as a cytoplasmic membrane anchor for the Z ring. Also required for the recruitment to the septal ring of downstream cell division proteins.</text>
</comment>
<dbReference type="Pfam" id="PF04354">
    <property type="entry name" value="ZipA_C"/>
    <property type="match status" value="1"/>
</dbReference>
<keyword evidence="6" id="KW-1185">Reference proteome</keyword>
<keyword evidence="1 3" id="KW-1003">Cell membrane</keyword>
<dbReference type="Proteomes" id="UP000005615">
    <property type="component" value="Unassembled WGS sequence"/>
</dbReference>
<name>F3L4U0_9GAMM</name>
<reference evidence="5 6" key="1">
    <citation type="journal article" date="2011" name="J. Bacteriol.">
        <title>Genome sequence of strain IMCC3088, a proteorhodopsin-containing marine bacterium belonging to the OM60/NOR5 clade.</title>
        <authorList>
            <person name="Jang Y."/>
            <person name="Oh H.M."/>
            <person name="Kang I."/>
            <person name="Lee K."/>
            <person name="Yang S.J."/>
            <person name="Cho J.C."/>
        </authorList>
    </citation>
    <scope>NUCLEOTIDE SEQUENCE [LARGE SCALE GENOMIC DNA]</scope>
    <source>
        <strain evidence="5 6">IMCC3088</strain>
    </source>
</reference>
<feature type="compositionally biased region" description="Basic and acidic residues" evidence="4">
    <location>
        <begin position="100"/>
        <end position="128"/>
    </location>
</feature>
<comment type="similarity">
    <text evidence="1 2">Belongs to the ZipA family.</text>
</comment>
<evidence type="ECO:0000256" key="3">
    <source>
        <dbReference type="RuleBase" id="RU003613"/>
    </source>
</evidence>
<dbReference type="GO" id="GO:0000917">
    <property type="term" value="P:division septum assembly"/>
    <property type="evidence" value="ECO:0007669"/>
    <property type="project" value="TreeGrafter"/>
</dbReference>
<dbReference type="InterPro" id="IPR007449">
    <property type="entry name" value="ZipA_FtsZ-bd_C"/>
</dbReference>
<dbReference type="SMART" id="SM00771">
    <property type="entry name" value="ZipA_C"/>
    <property type="match status" value="1"/>
</dbReference>
<dbReference type="Gene3D" id="3.30.1400.10">
    <property type="entry name" value="ZipA, C-terminal FtsZ-binding domain"/>
    <property type="match status" value="1"/>
</dbReference>
<protein>
    <recommendedName>
        <fullName evidence="1 2">Cell division protein ZipA</fullName>
    </recommendedName>
</protein>
<keyword evidence="1 3" id="KW-0472">Membrane</keyword>
<dbReference type="HAMAP" id="MF_00509">
    <property type="entry name" value="ZipA"/>
    <property type="match status" value="1"/>
</dbReference>
<keyword evidence="1 3" id="KW-0997">Cell inner membrane</keyword>
<dbReference type="eggNOG" id="COG3115">
    <property type="taxonomic scope" value="Bacteria"/>
</dbReference>
<dbReference type="STRING" id="2518989.IMCC3088_2691"/>
<proteinExistence type="inferred from homology"/>